<feature type="domain" description="Alanine racemase N-terminal" evidence="5">
    <location>
        <begin position="52"/>
        <end position="273"/>
    </location>
</feature>
<evidence type="ECO:0000313" key="6">
    <source>
        <dbReference type="EMBL" id="CAH0098231.1"/>
    </source>
</evidence>
<dbReference type="OrthoDB" id="10264196at2759"/>
<dbReference type="HAMAP" id="MF_02087">
    <property type="entry name" value="PLP_homeostasis"/>
    <property type="match status" value="1"/>
</dbReference>
<dbReference type="Proteomes" id="UP000789390">
    <property type="component" value="Unassembled WGS sequence"/>
</dbReference>
<dbReference type="PIRSF" id="PIRSF004848">
    <property type="entry name" value="YBL036c_PLPDEIII"/>
    <property type="match status" value="1"/>
</dbReference>
<comment type="cofactor">
    <cofactor evidence="3">
        <name>pyridoxal 5'-phosphate</name>
        <dbReference type="ChEBI" id="CHEBI:597326"/>
    </cofactor>
</comment>
<protein>
    <recommendedName>
        <fullName evidence="2">Pyridoxal phosphate homeostasis protein</fullName>
        <shortName evidence="2">PLP homeostasis protein</shortName>
    </recommendedName>
</protein>
<evidence type="ECO:0000256" key="3">
    <source>
        <dbReference type="PIRSR" id="PIRSR004848-1"/>
    </source>
</evidence>
<gene>
    <name evidence="6" type="ORF">DGAL_LOCUS278</name>
</gene>
<reference evidence="6" key="1">
    <citation type="submission" date="2021-11" db="EMBL/GenBank/DDBJ databases">
        <authorList>
            <person name="Schell T."/>
        </authorList>
    </citation>
    <scope>NUCLEOTIDE SEQUENCE</scope>
    <source>
        <strain evidence="6">M5</strain>
    </source>
</reference>
<dbReference type="AlphaFoldDB" id="A0A8J2RAC4"/>
<dbReference type="PANTHER" id="PTHR10146">
    <property type="entry name" value="PROLINE SYNTHETASE CO-TRANSCRIBED BACTERIAL HOMOLOG PROTEIN"/>
    <property type="match status" value="1"/>
</dbReference>
<evidence type="ECO:0000313" key="7">
    <source>
        <dbReference type="Proteomes" id="UP000789390"/>
    </source>
</evidence>
<dbReference type="InterPro" id="IPR011078">
    <property type="entry name" value="PyrdxlP_homeostasis"/>
</dbReference>
<dbReference type="EMBL" id="CAKKLH010000001">
    <property type="protein sequence ID" value="CAH0098231.1"/>
    <property type="molecule type" value="Genomic_DNA"/>
</dbReference>
<evidence type="ECO:0000256" key="2">
    <source>
        <dbReference type="HAMAP-Rule" id="MF_03225"/>
    </source>
</evidence>
<dbReference type="InterPro" id="IPR029066">
    <property type="entry name" value="PLP-binding_barrel"/>
</dbReference>
<dbReference type="NCBIfam" id="TIGR00044">
    <property type="entry name" value="YggS family pyridoxal phosphate-dependent enzyme"/>
    <property type="match status" value="1"/>
</dbReference>
<dbReference type="PROSITE" id="PS01211">
    <property type="entry name" value="UPF0001"/>
    <property type="match status" value="1"/>
</dbReference>
<evidence type="ECO:0000256" key="1">
    <source>
        <dbReference type="ARBA" id="ARBA00022898"/>
    </source>
</evidence>
<comment type="function">
    <text evidence="2">Pyridoxal 5'-phosphate (PLP)-binding protein, which may be involved in intracellular homeostatic regulation of pyridoxal 5'-phosphate (PLP), the active form of vitamin B6.</text>
</comment>
<dbReference type="FunFam" id="3.20.20.10:FF:000007">
    <property type="entry name" value="Pyridoxal phosphate homeostasis protein"/>
    <property type="match status" value="1"/>
</dbReference>
<dbReference type="SUPFAM" id="SSF51419">
    <property type="entry name" value="PLP-binding barrel"/>
    <property type="match status" value="1"/>
</dbReference>
<evidence type="ECO:0000259" key="5">
    <source>
        <dbReference type="Pfam" id="PF01168"/>
    </source>
</evidence>
<keyword evidence="1 2" id="KW-0663">Pyridoxal phosphate</keyword>
<dbReference type="InterPro" id="IPR001608">
    <property type="entry name" value="Ala_racemase_N"/>
</dbReference>
<evidence type="ECO:0000256" key="4">
    <source>
        <dbReference type="RuleBase" id="RU004514"/>
    </source>
</evidence>
<comment type="caution">
    <text evidence="6">The sequence shown here is derived from an EMBL/GenBank/DDBJ whole genome shotgun (WGS) entry which is preliminary data.</text>
</comment>
<accession>A0A8J2RAC4</accession>
<dbReference type="CDD" id="cd06822">
    <property type="entry name" value="PLPDE_III_YBL036c_euk"/>
    <property type="match status" value="1"/>
</dbReference>
<sequence length="278" mass="31481">MGFYIYRHCQSLNSWVFKQVAFKIENNRKMTTSQHIKENLEFVRAKMIGASLKRVEEVIAYKTPRLVAVSKTKPVGDVIEAYHNGQRHFGENYIQELAEKSADPKILEKCPDICWHFIGHLQRNKVNKLISVKNLYMVETIDSVKLADAVNSSWMKLEKMEKLKIMVQVNTSGEENKSGVEPSEASQITKHIIENCPGLEMCGLMTIGAYDYDVSLGPNPDFLKLIECHGQISLTLGLQRESLELSMGMSSDYEHAIELGSTNVRIGSTIFGRRATKH</sequence>
<keyword evidence="7" id="KW-1185">Reference proteome</keyword>
<proteinExistence type="inferred from homology"/>
<dbReference type="Gene3D" id="3.20.20.10">
    <property type="entry name" value="Alanine racemase"/>
    <property type="match status" value="1"/>
</dbReference>
<dbReference type="Pfam" id="PF01168">
    <property type="entry name" value="Ala_racemase_N"/>
    <property type="match status" value="1"/>
</dbReference>
<dbReference type="PANTHER" id="PTHR10146:SF14">
    <property type="entry name" value="PYRIDOXAL PHOSPHATE HOMEOSTASIS PROTEIN"/>
    <property type="match status" value="1"/>
</dbReference>
<comment type="similarity">
    <text evidence="2 4">Belongs to the pyridoxal phosphate-binding protein YggS/PROSC family.</text>
</comment>
<feature type="modified residue" description="N6-(pyridoxal phosphate)lysine" evidence="2 3">
    <location>
        <position position="71"/>
    </location>
</feature>
<name>A0A8J2RAC4_9CRUS</name>
<dbReference type="GO" id="GO:0030170">
    <property type="term" value="F:pyridoxal phosphate binding"/>
    <property type="evidence" value="ECO:0007669"/>
    <property type="project" value="UniProtKB-UniRule"/>
</dbReference>
<organism evidence="6 7">
    <name type="scientific">Daphnia galeata</name>
    <dbReference type="NCBI Taxonomy" id="27404"/>
    <lineage>
        <taxon>Eukaryota</taxon>
        <taxon>Metazoa</taxon>
        <taxon>Ecdysozoa</taxon>
        <taxon>Arthropoda</taxon>
        <taxon>Crustacea</taxon>
        <taxon>Branchiopoda</taxon>
        <taxon>Diplostraca</taxon>
        <taxon>Cladocera</taxon>
        <taxon>Anomopoda</taxon>
        <taxon>Daphniidae</taxon>
        <taxon>Daphnia</taxon>
    </lineage>
</organism>